<dbReference type="SMART" id="SM00345">
    <property type="entry name" value="HTH_GNTR"/>
    <property type="match status" value="1"/>
</dbReference>
<comment type="caution">
    <text evidence="5">The sequence shown here is derived from an EMBL/GenBank/DDBJ whole genome shotgun (WGS) entry which is preliminary data.</text>
</comment>
<dbReference type="SUPFAM" id="SSF48008">
    <property type="entry name" value="GntR ligand-binding domain-like"/>
    <property type="match status" value="1"/>
</dbReference>
<evidence type="ECO:0000313" key="6">
    <source>
        <dbReference type="Proteomes" id="UP000071859"/>
    </source>
</evidence>
<evidence type="ECO:0000256" key="3">
    <source>
        <dbReference type="ARBA" id="ARBA00023163"/>
    </source>
</evidence>
<reference evidence="5" key="1">
    <citation type="submission" date="2016-01" db="EMBL/GenBank/DDBJ databases">
        <authorList>
            <person name="Peeters C."/>
        </authorList>
    </citation>
    <scope>NUCLEOTIDE SEQUENCE</scope>
    <source>
        <strain evidence="5">LMG 29321</strain>
    </source>
</reference>
<dbReference type="Proteomes" id="UP000071859">
    <property type="component" value="Unassembled WGS sequence"/>
</dbReference>
<dbReference type="InterPro" id="IPR008920">
    <property type="entry name" value="TF_FadR/GntR_C"/>
</dbReference>
<organism evidence="5 6">
    <name type="scientific">Caballeronia calidae</name>
    <dbReference type="NCBI Taxonomy" id="1777139"/>
    <lineage>
        <taxon>Bacteria</taxon>
        <taxon>Pseudomonadati</taxon>
        <taxon>Pseudomonadota</taxon>
        <taxon>Betaproteobacteria</taxon>
        <taxon>Burkholderiales</taxon>
        <taxon>Burkholderiaceae</taxon>
        <taxon>Caballeronia</taxon>
    </lineage>
</organism>
<evidence type="ECO:0000259" key="4">
    <source>
        <dbReference type="PROSITE" id="PS50949"/>
    </source>
</evidence>
<dbReference type="EMBL" id="FCOX02000008">
    <property type="protein sequence ID" value="SAK63838.1"/>
    <property type="molecule type" value="Genomic_DNA"/>
</dbReference>
<evidence type="ECO:0000313" key="5">
    <source>
        <dbReference type="EMBL" id="SAK63838.1"/>
    </source>
</evidence>
<dbReference type="Gene3D" id="1.20.120.530">
    <property type="entry name" value="GntR ligand-binding domain-like"/>
    <property type="match status" value="1"/>
</dbReference>
<dbReference type="InterPro" id="IPR036388">
    <property type="entry name" value="WH-like_DNA-bd_sf"/>
</dbReference>
<sequence>MNHGYEASLVKRVVNQLVAGIVSGEYQDNVLPPQVILSKKHGVSRTIMREALSILISRRMLDVRPKTGTRIKPAREWLIMDPEVAEWRLRALPDPDCIRRLIEFRSLVDPPAAALAALRSNRHQRIAINAAYQRLLHASPSEPLQSAAEDALQAAIVDASGDELLRQMGGIVRVGIRTMKAALRTQPHALPRVPELQLGDYGKVVRAIDTSDSDGARTAMSQVLAHTASLWIEEIA</sequence>
<keyword evidence="1" id="KW-0805">Transcription regulation</keyword>
<gene>
    <name evidence="5" type="ORF">AWB78_02195</name>
</gene>
<dbReference type="OrthoDB" id="8999246at2"/>
<dbReference type="InterPro" id="IPR011711">
    <property type="entry name" value="GntR_C"/>
</dbReference>
<dbReference type="InterPro" id="IPR036390">
    <property type="entry name" value="WH_DNA-bd_sf"/>
</dbReference>
<dbReference type="GO" id="GO:0003677">
    <property type="term" value="F:DNA binding"/>
    <property type="evidence" value="ECO:0007669"/>
    <property type="project" value="UniProtKB-KW"/>
</dbReference>
<name>A0A158B0T5_9BURK</name>
<dbReference type="Gene3D" id="1.10.10.10">
    <property type="entry name" value="Winged helix-like DNA-binding domain superfamily/Winged helix DNA-binding domain"/>
    <property type="match status" value="1"/>
</dbReference>
<evidence type="ECO:0000256" key="2">
    <source>
        <dbReference type="ARBA" id="ARBA00023125"/>
    </source>
</evidence>
<dbReference type="PANTHER" id="PTHR43537:SF44">
    <property type="entry name" value="GNTR FAMILY REGULATORY PROTEIN"/>
    <property type="match status" value="1"/>
</dbReference>
<dbReference type="InterPro" id="IPR000524">
    <property type="entry name" value="Tscrpt_reg_HTH_GntR"/>
</dbReference>
<dbReference type="RefSeq" id="WP_062604553.1">
    <property type="nucleotide sequence ID" value="NZ_FCOX02000008.1"/>
</dbReference>
<keyword evidence="2" id="KW-0238">DNA-binding</keyword>
<dbReference type="SUPFAM" id="SSF46785">
    <property type="entry name" value="Winged helix' DNA-binding domain"/>
    <property type="match status" value="1"/>
</dbReference>
<dbReference type="SMART" id="SM00895">
    <property type="entry name" value="FCD"/>
    <property type="match status" value="1"/>
</dbReference>
<accession>A0A158B0T5</accession>
<keyword evidence="6" id="KW-1185">Reference proteome</keyword>
<dbReference type="PROSITE" id="PS50949">
    <property type="entry name" value="HTH_GNTR"/>
    <property type="match status" value="1"/>
</dbReference>
<dbReference type="AlphaFoldDB" id="A0A158B0T5"/>
<evidence type="ECO:0000256" key="1">
    <source>
        <dbReference type="ARBA" id="ARBA00023015"/>
    </source>
</evidence>
<proteinExistence type="predicted"/>
<feature type="domain" description="HTH gntR-type" evidence="4">
    <location>
        <begin position="7"/>
        <end position="74"/>
    </location>
</feature>
<dbReference type="GO" id="GO:0003700">
    <property type="term" value="F:DNA-binding transcription factor activity"/>
    <property type="evidence" value="ECO:0007669"/>
    <property type="project" value="InterPro"/>
</dbReference>
<dbReference type="Pfam" id="PF07729">
    <property type="entry name" value="FCD"/>
    <property type="match status" value="1"/>
</dbReference>
<keyword evidence="3" id="KW-0804">Transcription</keyword>
<protein>
    <submittedName>
        <fullName evidence="5">GntR family transcriptional regulator</fullName>
    </submittedName>
</protein>
<dbReference type="Pfam" id="PF00392">
    <property type="entry name" value="GntR"/>
    <property type="match status" value="1"/>
</dbReference>
<dbReference type="PANTHER" id="PTHR43537">
    <property type="entry name" value="TRANSCRIPTIONAL REGULATOR, GNTR FAMILY"/>
    <property type="match status" value="1"/>
</dbReference>